<protein>
    <submittedName>
        <fullName evidence="3">Uncharacterized protein</fullName>
    </submittedName>
</protein>
<reference evidence="3 4" key="1">
    <citation type="submission" date="2019-07" db="EMBL/GenBank/DDBJ databases">
        <title>Genome assembly of two rare yeast pathogens: Diutina rugosa and Trichomonascus ciferrii.</title>
        <authorList>
            <person name="Mixao V."/>
            <person name="Saus E."/>
            <person name="Hansen A."/>
            <person name="Lass-Flor C."/>
            <person name="Gabaldon T."/>
        </authorList>
    </citation>
    <scope>NUCLEOTIDE SEQUENCE [LARGE SCALE GENOMIC DNA]</scope>
    <source>
        <strain evidence="3 4">CBS 613</strain>
    </source>
</reference>
<keyword evidence="4" id="KW-1185">Reference proteome</keyword>
<dbReference type="AlphaFoldDB" id="A0A642UUK9"/>
<evidence type="ECO:0000313" key="4">
    <source>
        <dbReference type="Proteomes" id="UP000449547"/>
    </source>
</evidence>
<proteinExistence type="predicted"/>
<keyword evidence="2" id="KW-1133">Transmembrane helix</keyword>
<name>A0A642UUK9_DIURU</name>
<dbReference type="OrthoDB" id="4010961at2759"/>
<dbReference type="GeneID" id="54780037"/>
<keyword evidence="2" id="KW-0472">Membrane</keyword>
<feature type="region of interest" description="Disordered" evidence="1">
    <location>
        <begin position="423"/>
        <end position="442"/>
    </location>
</feature>
<dbReference type="VEuPathDB" id="FungiDB:DIURU_001384"/>
<dbReference type="RefSeq" id="XP_034013832.1">
    <property type="nucleotide sequence ID" value="XM_034153921.1"/>
</dbReference>
<accession>A0A642UUK9</accession>
<keyword evidence="2" id="KW-0812">Transmembrane</keyword>
<dbReference type="EMBL" id="SWFT01000042">
    <property type="protein sequence ID" value="KAA8905722.1"/>
    <property type="molecule type" value="Genomic_DNA"/>
</dbReference>
<feature type="compositionally biased region" description="Acidic residues" evidence="1">
    <location>
        <begin position="433"/>
        <end position="442"/>
    </location>
</feature>
<evidence type="ECO:0000256" key="2">
    <source>
        <dbReference type="SAM" id="Phobius"/>
    </source>
</evidence>
<dbReference type="OMA" id="ANFYIDI"/>
<feature type="transmembrane region" description="Helical" evidence="2">
    <location>
        <begin position="39"/>
        <end position="62"/>
    </location>
</feature>
<dbReference type="Proteomes" id="UP000449547">
    <property type="component" value="Unassembled WGS sequence"/>
</dbReference>
<sequence>MWRRAAPRLLGRPTQFITPRRGIKLSASGAAAIKGWGPFINIIGGAYIGGLIVCFGSLYLMYHDADQRQPIPFELKFNDQVEAVKAINKDDVCHSPRHAVKHYRKLLIELAKENGVEWHYDETDPTTKYDVPILSSDVLVYKKSAKFANFYVDIVLRYAKALLAKGQPEASIHILEQMITNDTIFYKLGDAERLSQCARLLSRLEPKPEDKQGVLDRDLDMLIKTYDGIDIDQYRIQSDSKVTDEVLACLNDIAFTQAKQGGKHHLNTALNIYMANLKKLTEIKNDIDNHVKTQASFPAFDCDNKNLVLLINECKAHISEIMWAKGYKKNAIAWSEDVVNGLFPYHNAEPEVAPLLVQVLNNLDAMYANLKDTHSRNRCKQAKDQLEVFDTDDKGWYENFINRWSRIIWSKGPLGIIEKPLSERFGQPQPLPELEEIEPEDD</sequence>
<gene>
    <name evidence="3" type="ORF">DIURU_001384</name>
</gene>
<evidence type="ECO:0000313" key="3">
    <source>
        <dbReference type="EMBL" id="KAA8905722.1"/>
    </source>
</evidence>
<evidence type="ECO:0000256" key="1">
    <source>
        <dbReference type="SAM" id="MobiDB-lite"/>
    </source>
</evidence>
<organism evidence="3 4">
    <name type="scientific">Diutina rugosa</name>
    <name type="common">Yeast</name>
    <name type="synonym">Candida rugosa</name>
    <dbReference type="NCBI Taxonomy" id="5481"/>
    <lineage>
        <taxon>Eukaryota</taxon>
        <taxon>Fungi</taxon>
        <taxon>Dikarya</taxon>
        <taxon>Ascomycota</taxon>
        <taxon>Saccharomycotina</taxon>
        <taxon>Pichiomycetes</taxon>
        <taxon>Debaryomycetaceae</taxon>
        <taxon>Diutina</taxon>
    </lineage>
</organism>
<comment type="caution">
    <text evidence="3">The sequence shown here is derived from an EMBL/GenBank/DDBJ whole genome shotgun (WGS) entry which is preliminary data.</text>
</comment>